<dbReference type="InterPro" id="IPR036397">
    <property type="entry name" value="RNaseH_sf"/>
</dbReference>
<dbReference type="EMBL" id="JAEKFT010000111">
    <property type="protein sequence ID" value="MBT0964279.1"/>
    <property type="molecule type" value="Genomic_DNA"/>
</dbReference>
<sequence length="307" mass="34881">RPHHCATAYPFAVRQAVIELRTDGGDVLGPKKIQALLARRYPDMDVPSRTTIYLILKRAGLIEAQRRRRRVSPHPSALKSTSTPNGLWSADYKGQFKLRNGQWCYPLTVMDHASRYLLGCEALAGTELAPTRACFERLFREHGLPDRLRTDNGVPFASTGAAGLSRLSIWWVRLGILPERIAPGRPQQNGRHERMHRTLKRAVTRPVAADMPGQQRAFEQFRQRYNEQCPHEGLDQHSPGSRYVRSARAYPAKLPQVEYPSYFECNRVSSGGLIYWRSMRIYIGYLLTGQSVGFEPVGDGLWDVYFG</sequence>
<dbReference type="Pfam" id="PF13683">
    <property type="entry name" value="rve_3"/>
    <property type="match status" value="1"/>
</dbReference>
<keyword evidence="3" id="KW-1185">Reference proteome</keyword>
<feature type="domain" description="Integrase catalytic" evidence="1">
    <location>
        <begin position="80"/>
        <end position="247"/>
    </location>
</feature>
<comment type="caution">
    <text evidence="2">The sequence shown here is derived from an EMBL/GenBank/DDBJ whole genome shotgun (WGS) entry which is preliminary data.</text>
</comment>
<gene>
    <name evidence="2" type="ORF">I8J34_24160</name>
</gene>
<dbReference type="InterPro" id="IPR001584">
    <property type="entry name" value="Integrase_cat-core"/>
</dbReference>
<dbReference type="GO" id="GO:0015074">
    <property type="term" value="P:DNA integration"/>
    <property type="evidence" value="ECO:0007669"/>
    <property type="project" value="InterPro"/>
</dbReference>
<dbReference type="InterPro" id="IPR012337">
    <property type="entry name" value="RNaseH-like_sf"/>
</dbReference>
<dbReference type="SUPFAM" id="SSF53098">
    <property type="entry name" value="Ribonuclease H-like"/>
    <property type="match status" value="1"/>
</dbReference>
<evidence type="ECO:0000313" key="3">
    <source>
        <dbReference type="Proteomes" id="UP000694660"/>
    </source>
</evidence>
<name>A0A944DTS0_DENI1</name>
<dbReference type="PANTHER" id="PTHR47515:SF2">
    <property type="entry name" value="INTEGRASE CORE DOMAIN PROTEIN"/>
    <property type="match status" value="1"/>
</dbReference>
<dbReference type="PANTHER" id="PTHR47515">
    <property type="entry name" value="LOW CALCIUM RESPONSE LOCUS PROTEIN T"/>
    <property type="match status" value="1"/>
</dbReference>
<dbReference type="Gene3D" id="3.30.420.10">
    <property type="entry name" value="Ribonuclease H-like superfamily/Ribonuclease H"/>
    <property type="match status" value="1"/>
</dbReference>
<feature type="non-terminal residue" evidence="2">
    <location>
        <position position="307"/>
    </location>
</feature>
<dbReference type="PROSITE" id="PS50994">
    <property type="entry name" value="INTEGRASE"/>
    <property type="match status" value="1"/>
</dbReference>
<evidence type="ECO:0000259" key="1">
    <source>
        <dbReference type="PROSITE" id="PS50994"/>
    </source>
</evidence>
<dbReference type="GO" id="GO:0003676">
    <property type="term" value="F:nucleic acid binding"/>
    <property type="evidence" value="ECO:0007669"/>
    <property type="project" value="InterPro"/>
</dbReference>
<protein>
    <submittedName>
        <fullName evidence="2">Transposase family protein</fullName>
    </submittedName>
</protein>
<organism evidence="2 3">
    <name type="scientific">Denitromonas iodatirespirans</name>
    <dbReference type="NCBI Taxonomy" id="2795389"/>
    <lineage>
        <taxon>Bacteria</taxon>
        <taxon>Pseudomonadati</taxon>
        <taxon>Pseudomonadota</taxon>
        <taxon>Betaproteobacteria</taxon>
        <taxon>Rhodocyclales</taxon>
        <taxon>Zoogloeaceae</taxon>
        <taxon>Denitromonas</taxon>
    </lineage>
</organism>
<dbReference type="AlphaFoldDB" id="A0A944DTS0"/>
<proteinExistence type="predicted"/>
<feature type="non-terminal residue" evidence="2">
    <location>
        <position position="1"/>
    </location>
</feature>
<reference evidence="3" key="1">
    <citation type="journal article" date="2022" name="ISME J.">
        <title>Genetic and phylogenetic analysis of dissimilatory iodate-reducing bacteria identifies potential niches across the world's oceans.</title>
        <authorList>
            <person name="Reyes-Umana V."/>
            <person name="Henning Z."/>
            <person name="Lee K."/>
            <person name="Barnum T.P."/>
            <person name="Coates J.D."/>
        </authorList>
    </citation>
    <scope>NUCLEOTIDE SEQUENCE [LARGE SCALE GENOMIC DNA]</scope>
    <source>
        <strain evidence="3">IR12</strain>
    </source>
</reference>
<dbReference type="RefSeq" id="WP_214364179.1">
    <property type="nucleotide sequence ID" value="NZ_JAEKFT010000111.1"/>
</dbReference>
<accession>A0A944DTS0</accession>
<dbReference type="Proteomes" id="UP000694660">
    <property type="component" value="Unassembled WGS sequence"/>
</dbReference>
<evidence type="ECO:0000313" key="2">
    <source>
        <dbReference type="EMBL" id="MBT0964279.1"/>
    </source>
</evidence>